<comment type="similarity">
    <text evidence="6">Belongs to the UTP23/FCF1 family. UTP23 subfamily.</text>
</comment>
<comment type="function">
    <text evidence="5">Involved in rRNA-processing and ribosome biogenesis.</text>
</comment>
<evidence type="ECO:0000256" key="4">
    <source>
        <dbReference type="ARBA" id="ARBA00023242"/>
    </source>
</evidence>
<evidence type="ECO:0000256" key="7">
    <source>
        <dbReference type="ARBA" id="ARBA00076388"/>
    </source>
</evidence>
<dbReference type="PANTHER" id="PTHR12416">
    <property type="entry name" value="RRNA-PROCESSING PROTEIN UTP23 HOMOLOG"/>
    <property type="match status" value="1"/>
</dbReference>
<evidence type="ECO:0000256" key="2">
    <source>
        <dbReference type="ARBA" id="ARBA00022517"/>
    </source>
</evidence>
<dbReference type="FunFam" id="3.40.50.1010:FF:000006">
    <property type="entry name" value="rRNA-processing protein UTP23 homolog"/>
    <property type="match status" value="1"/>
</dbReference>
<reference evidence="10 11" key="1">
    <citation type="journal article" date="2016" name="Mol. Biol. Evol.">
        <title>Genome-Wide Survey of Gut Fungi (Harpellales) Reveals the First Horizontally Transferred Ubiquitin Gene from a Mosquito Host.</title>
        <authorList>
            <person name="Wang Y."/>
            <person name="White M.M."/>
            <person name="Kvist S."/>
            <person name="Moncalvo J.M."/>
        </authorList>
    </citation>
    <scope>NUCLEOTIDE SEQUENCE [LARGE SCALE GENOMIC DNA]</scope>
    <source>
        <strain evidence="10 11">ALG-7-W6</strain>
    </source>
</reference>
<feature type="compositionally biased region" description="Polar residues" evidence="8">
    <location>
        <begin position="243"/>
        <end position="253"/>
    </location>
</feature>
<evidence type="ECO:0000256" key="3">
    <source>
        <dbReference type="ARBA" id="ARBA00022552"/>
    </source>
</evidence>
<dbReference type="InterPro" id="IPR057776">
    <property type="entry name" value="UTP23_sensor"/>
</dbReference>
<sequence>MRAKRAKQYKKAMNIYKNAYGFREPFQILVGSDFVLECLQSKISIIEQLTKTVGHMKVLITNCSIQDLRNSGESNIGAVVLARKFEKRRCTHTPTISGHQCIEEIIGDENKFNYCIAIQDSTVRSKFRNIPGIPLLHINRSIMILEPTSKASMFRVKQVEQEKISISKEEKLRLKKDLKDADGPSAPKSSLNKRKKRKGPKEPNPLSIKKPKKSSTSITKNPTTNINTHSDNTAPSLDRDKQSSPNVDGSDISNKPKRKRKRKSKNAQPLE</sequence>
<accession>A0A1R0GWA2</accession>
<comment type="caution">
    <text evidence="10">The sequence shown here is derived from an EMBL/GenBank/DDBJ whole genome shotgun (WGS) entry which is preliminary data.</text>
</comment>
<dbReference type="STRING" id="133383.A0A1R0GWA2"/>
<feature type="compositionally biased region" description="Basic residues" evidence="8">
    <location>
        <begin position="255"/>
        <end position="265"/>
    </location>
</feature>
<dbReference type="InterPro" id="IPR006984">
    <property type="entry name" value="Fcf1/UTP23"/>
</dbReference>
<feature type="region of interest" description="Disordered" evidence="8">
    <location>
        <begin position="175"/>
        <end position="271"/>
    </location>
</feature>
<evidence type="ECO:0000313" key="10">
    <source>
        <dbReference type="EMBL" id="OLY81171.1"/>
    </source>
</evidence>
<evidence type="ECO:0000256" key="1">
    <source>
        <dbReference type="ARBA" id="ARBA00004604"/>
    </source>
</evidence>
<protein>
    <recommendedName>
        <fullName evidence="7">U three protein 23</fullName>
    </recommendedName>
</protein>
<organism evidence="10 11">
    <name type="scientific">Smittium mucronatum</name>
    <dbReference type="NCBI Taxonomy" id="133383"/>
    <lineage>
        <taxon>Eukaryota</taxon>
        <taxon>Fungi</taxon>
        <taxon>Fungi incertae sedis</taxon>
        <taxon>Zoopagomycota</taxon>
        <taxon>Kickxellomycotina</taxon>
        <taxon>Harpellomycetes</taxon>
        <taxon>Harpellales</taxon>
        <taxon>Legeriomycetaceae</taxon>
        <taxon>Smittium</taxon>
    </lineage>
</organism>
<evidence type="ECO:0000256" key="5">
    <source>
        <dbReference type="ARBA" id="ARBA00037300"/>
    </source>
</evidence>
<keyword evidence="2" id="KW-0690">Ribosome biogenesis</keyword>
<dbReference type="GO" id="GO:0006364">
    <property type="term" value="P:rRNA processing"/>
    <property type="evidence" value="ECO:0007669"/>
    <property type="project" value="UniProtKB-KW"/>
</dbReference>
<evidence type="ECO:0000259" key="9">
    <source>
        <dbReference type="Pfam" id="PF24779"/>
    </source>
</evidence>
<proteinExistence type="inferred from homology"/>
<keyword evidence="3" id="KW-0698">rRNA processing</keyword>
<dbReference type="InterPro" id="IPR029060">
    <property type="entry name" value="PIN-like_dom_sf"/>
</dbReference>
<dbReference type="EMBL" id="LSSL01002697">
    <property type="protein sequence ID" value="OLY81171.1"/>
    <property type="molecule type" value="Genomic_DNA"/>
</dbReference>
<evidence type="ECO:0000256" key="8">
    <source>
        <dbReference type="SAM" id="MobiDB-lite"/>
    </source>
</evidence>
<gene>
    <name evidence="10" type="ORF">AYI68_g4727</name>
</gene>
<evidence type="ECO:0000313" key="11">
    <source>
        <dbReference type="Proteomes" id="UP000187455"/>
    </source>
</evidence>
<dbReference type="Pfam" id="PF24779">
    <property type="entry name" value="UTP23_sensor"/>
    <property type="match status" value="1"/>
</dbReference>
<comment type="subcellular location">
    <subcellularLocation>
        <location evidence="1">Nucleus</location>
        <location evidence="1">Nucleolus</location>
    </subcellularLocation>
</comment>
<feature type="compositionally biased region" description="Low complexity" evidence="8">
    <location>
        <begin position="204"/>
        <end position="228"/>
    </location>
</feature>
<dbReference type="Gene3D" id="3.40.50.1010">
    <property type="entry name" value="5'-nuclease"/>
    <property type="match status" value="1"/>
</dbReference>
<name>A0A1R0GWA2_9FUNG</name>
<keyword evidence="11" id="KW-1185">Reference proteome</keyword>
<dbReference type="SUPFAM" id="SSF88723">
    <property type="entry name" value="PIN domain-like"/>
    <property type="match status" value="1"/>
</dbReference>
<dbReference type="Proteomes" id="UP000187455">
    <property type="component" value="Unassembled WGS sequence"/>
</dbReference>
<dbReference type="Pfam" id="PF04900">
    <property type="entry name" value="Fcf1"/>
    <property type="match status" value="1"/>
</dbReference>
<keyword evidence="4" id="KW-0539">Nucleus</keyword>
<dbReference type="AlphaFoldDB" id="A0A1R0GWA2"/>
<dbReference type="OrthoDB" id="25675at2759"/>
<evidence type="ECO:0000256" key="6">
    <source>
        <dbReference type="ARBA" id="ARBA00038503"/>
    </source>
</evidence>
<feature type="domain" description="UTP23 sensor motif region" evidence="9">
    <location>
        <begin position="194"/>
        <end position="213"/>
    </location>
</feature>
<dbReference type="GO" id="GO:0032040">
    <property type="term" value="C:small-subunit processome"/>
    <property type="evidence" value="ECO:0007669"/>
    <property type="project" value="InterPro"/>
</dbReference>